<evidence type="ECO:0000313" key="1">
    <source>
        <dbReference type="EMBL" id="TCK16861.1"/>
    </source>
</evidence>
<reference evidence="1 2" key="1">
    <citation type="submission" date="2019-03" db="EMBL/GenBank/DDBJ databases">
        <title>Genomic Encyclopedia of Type Strains, Phase IV (KMG-IV): sequencing the most valuable type-strain genomes for metagenomic binning, comparative biology and taxonomic classification.</title>
        <authorList>
            <person name="Goeker M."/>
        </authorList>
    </citation>
    <scope>NUCLEOTIDE SEQUENCE [LARGE SCALE GENOMIC DNA]</scope>
    <source>
        <strain evidence="1 2">DSM 19610</strain>
    </source>
</reference>
<protein>
    <submittedName>
        <fullName evidence="1">Uncharacterized protein</fullName>
    </submittedName>
</protein>
<evidence type="ECO:0000313" key="2">
    <source>
        <dbReference type="Proteomes" id="UP000295707"/>
    </source>
</evidence>
<accession>A0A4R1H8M7</accession>
<organism evidence="1 2">
    <name type="scientific">Thiogranum longum</name>
    <dbReference type="NCBI Taxonomy" id="1537524"/>
    <lineage>
        <taxon>Bacteria</taxon>
        <taxon>Pseudomonadati</taxon>
        <taxon>Pseudomonadota</taxon>
        <taxon>Gammaproteobacteria</taxon>
        <taxon>Chromatiales</taxon>
        <taxon>Ectothiorhodospiraceae</taxon>
        <taxon>Thiogranum</taxon>
    </lineage>
</organism>
<dbReference type="OrthoDB" id="8527869at2"/>
<dbReference type="AlphaFoldDB" id="A0A4R1H8M7"/>
<dbReference type="EMBL" id="SMFX01000001">
    <property type="protein sequence ID" value="TCK16861.1"/>
    <property type="molecule type" value="Genomic_DNA"/>
</dbReference>
<dbReference type="Proteomes" id="UP000295707">
    <property type="component" value="Unassembled WGS sequence"/>
</dbReference>
<gene>
    <name evidence="1" type="ORF">DFR30_0080</name>
</gene>
<proteinExistence type="predicted"/>
<keyword evidence="2" id="KW-1185">Reference proteome</keyword>
<dbReference type="RefSeq" id="WP_132970792.1">
    <property type="nucleotide sequence ID" value="NZ_SMFX01000001.1"/>
</dbReference>
<comment type="caution">
    <text evidence="1">The sequence shown here is derived from an EMBL/GenBank/DDBJ whole genome shotgun (WGS) entry which is preliminary data.</text>
</comment>
<name>A0A4R1H8M7_9GAMM</name>
<sequence length="207" mass="23870">MKRFELDRDMLMAPAKRLLLIAGVVSLFAGLSAWYSGTQHERLARERADLNVLRAEYRDAVEAGGILRTSQQRYRDLEQRGFIGDEPRLLWIESLRNSGQSQRLYNLKYNLNQQRPVTLSDGPQTSHYQLFASPMKLHLDLAHEGRLIGFFENLRRERPAVYQLHDCTVAPTFGNQDVNFGKPNIAADCELVWFTARPIEHVEEDPM</sequence>